<feature type="domain" description="F-box" evidence="2">
    <location>
        <begin position="614"/>
        <end position="651"/>
    </location>
</feature>
<dbReference type="EMBL" id="JAPEVG010000075">
    <property type="protein sequence ID" value="KAJ8487656.1"/>
    <property type="molecule type" value="Genomic_DNA"/>
</dbReference>
<reference evidence="5" key="1">
    <citation type="submission" date="2022-11" db="EMBL/GenBank/DDBJ databases">
        <title>Genome Sequence of Cubamyces cubensis.</title>
        <authorList>
            <person name="Buettner E."/>
        </authorList>
    </citation>
    <scope>NUCLEOTIDE SEQUENCE</scope>
    <source>
        <strain evidence="5">MPL-01</strain>
    </source>
</reference>
<sequence>MLPRRFPSPFLFIPRQPVTLVELRMRTFSGTIRSKPNWWTKVHDPEIVAKWRQEMIEQDRATVDRLWGGEKRFECGSGEKKWPRDPITDAQLDYIFDQLTYEAGRYDEATGIFAAAVPQVYEFRGLIPAHLKSSLVSAVSVMESVPDDQKDWHPGSNRQVLDLVHPSLYCFRIGHSLVRRRGATEPDSVHVLTQEEYRSERPDFEDFDRHPYLISQDYQWLPTDFSISEGGAVKPLSYINNIHPIRHRSLHDAVCSILSHFVPLFGKVLSDTLNTEPPLALTLDPCSWYDHLNQPYWDDESVPEDLDKWTREEQWPLIPDPEPFSPPGSDGRIEFKLNGRTVQVIVKLANIILTPENPKYPGGSWHVEGMVNERIVATGLYYYCAENITESRLGFRATIGNGGDSGVWMPYQPDDDSGWYTAYGFAGGDALNQEIGHIVAEEDKCIAFPNLYQHRVDSFELADPSRSGHRKILCFFLVDPLCRIHSTGDIPPQQAEWATEEIVRAPALNNLPVELFDLVAGYALDGTISRKEAEEHREKLMKERANFAMKHNERVYEIGFNMFDSRCGNKQAQVDHQPHPPIEFFFLEEHVTASMPDHNSSAYGTTTQRVLAIPEILELVFSFLDGGEKSRCACVCKQWSEVALDALWRDVDDLRRLFGLLALIESPLAPEDSDRFVRPIEPSDWSRFMRYARRIRTLSVLPADDERIRGAHVFDEVARTRTTFNILPKLSTLTWTSELRERLRSSLMFMHENIKHFAVKLIPSDDYPLSVYFQEIPLRMPKLSTLDLRFTFPVRDIEANLCELIAALPELQKIVLPKFTYSAKIIEQLSASPSIRVIQFEYYESQGSGDASDVHNWFPVLQEGAFPSLIDLSVSVHLPHMVRFLNAEFAPSNLQCLYVHVLYIVPPYQLHEFADSVARILPHLTQLHIDFVGDPSPLMFRTRLSDDDRVTLGTLRPLFKLSKLKELVINWDAPLALKQSDIEELASNMPSLEILFLSNEPIPCPQAPPLTLRALIPFAQHCPKLRELALYLDASTADLDEASRELRASLPPNPLPQPEEASIRIIPHRRARTRSALSQPTVPSGVCGRCWGQLVRRLQRSSGGKSRRRAGAREYVGPGERLVSSLDGG</sequence>
<dbReference type="Pfam" id="PF14033">
    <property type="entry name" value="DUF4246"/>
    <property type="match status" value="1"/>
</dbReference>
<dbReference type="Proteomes" id="UP001215151">
    <property type="component" value="Unassembled WGS sequence"/>
</dbReference>
<proteinExistence type="predicted"/>
<dbReference type="CDD" id="cd09917">
    <property type="entry name" value="F-box_SF"/>
    <property type="match status" value="1"/>
</dbReference>
<dbReference type="Pfam" id="PF12937">
    <property type="entry name" value="F-box-like"/>
    <property type="match status" value="1"/>
</dbReference>
<dbReference type="AlphaFoldDB" id="A0AAD7TZ05"/>
<evidence type="ECO:0000256" key="1">
    <source>
        <dbReference type="SAM" id="MobiDB-lite"/>
    </source>
</evidence>
<feature type="domain" description="DUF4246" evidence="3">
    <location>
        <begin position="90"/>
        <end position="500"/>
    </location>
</feature>
<dbReference type="PANTHER" id="PTHR33119">
    <property type="entry name" value="IFI3P"/>
    <property type="match status" value="1"/>
</dbReference>
<organism evidence="5 6">
    <name type="scientific">Trametes cubensis</name>
    <dbReference type="NCBI Taxonomy" id="1111947"/>
    <lineage>
        <taxon>Eukaryota</taxon>
        <taxon>Fungi</taxon>
        <taxon>Dikarya</taxon>
        <taxon>Basidiomycota</taxon>
        <taxon>Agaricomycotina</taxon>
        <taxon>Agaricomycetes</taxon>
        <taxon>Polyporales</taxon>
        <taxon>Polyporaceae</taxon>
        <taxon>Trametes</taxon>
    </lineage>
</organism>
<accession>A0AAD7TZ05</accession>
<dbReference type="InterPro" id="IPR036047">
    <property type="entry name" value="F-box-like_dom_sf"/>
</dbReference>
<dbReference type="PANTHER" id="PTHR33119:SF1">
    <property type="entry name" value="FE2OG DIOXYGENASE DOMAIN-CONTAINING PROTEIN"/>
    <property type="match status" value="1"/>
</dbReference>
<evidence type="ECO:0000259" key="2">
    <source>
        <dbReference type="Pfam" id="PF12937"/>
    </source>
</evidence>
<feature type="region of interest" description="Disordered" evidence="1">
    <location>
        <begin position="1101"/>
        <end position="1129"/>
    </location>
</feature>
<dbReference type="SUPFAM" id="SSF81383">
    <property type="entry name" value="F-box domain"/>
    <property type="match status" value="1"/>
</dbReference>
<keyword evidence="6" id="KW-1185">Reference proteome</keyword>
<gene>
    <name evidence="5" type="ORF">ONZ51_g4051</name>
</gene>
<dbReference type="InterPro" id="IPR032675">
    <property type="entry name" value="LRR_dom_sf"/>
</dbReference>
<dbReference type="InterPro" id="IPR049192">
    <property type="entry name" value="DUF4246_C"/>
</dbReference>
<evidence type="ECO:0000259" key="3">
    <source>
        <dbReference type="Pfam" id="PF14033"/>
    </source>
</evidence>
<dbReference type="Gene3D" id="1.20.1280.50">
    <property type="match status" value="1"/>
</dbReference>
<dbReference type="Pfam" id="PF21666">
    <property type="entry name" value="DUF4246_N"/>
    <property type="match status" value="1"/>
</dbReference>
<dbReference type="InterPro" id="IPR049207">
    <property type="entry name" value="DUF4246_N"/>
</dbReference>
<dbReference type="InterPro" id="IPR001810">
    <property type="entry name" value="F-box_dom"/>
</dbReference>
<evidence type="ECO:0000259" key="4">
    <source>
        <dbReference type="Pfam" id="PF21666"/>
    </source>
</evidence>
<evidence type="ECO:0000313" key="6">
    <source>
        <dbReference type="Proteomes" id="UP001215151"/>
    </source>
</evidence>
<feature type="domain" description="DUF4246" evidence="4">
    <location>
        <begin position="5"/>
        <end position="54"/>
    </location>
</feature>
<protein>
    <recommendedName>
        <fullName evidence="7">F-box domain-containing protein</fullName>
    </recommendedName>
</protein>
<evidence type="ECO:0008006" key="7">
    <source>
        <dbReference type="Google" id="ProtNLM"/>
    </source>
</evidence>
<dbReference type="Gene3D" id="3.80.10.10">
    <property type="entry name" value="Ribonuclease Inhibitor"/>
    <property type="match status" value="1"/>
</dbReference>
<dbReference type="InterPro" id="IPR025340">
    <property type="entry name" value="DUF4246"/>
</dbReference>
<evidence type="ECO:0000313" key="5">
    <source>
        <dbReference type="EMBL" id="KAJ8487656.1"/>
    </source>
</evidence>
<name>A0AAD7TZ05_9APHY</name>
<dbReference type="SUPFAM" id="SSF52047">
    <property type="entry name" value="RNI-like"/>
    <property type="match status" value="1"/>
</dbReference>
<comment type="caution">
    <text evidence="5">The sequence shown here is derived from an EMBL/GenBank/DDBJ whole genome shotgun (WGS) entry which is preliminary data.</text>
</comment>